<protein>
    <submittedName>
        <fullName evidence="3">Uncharacterized protein</fullName>
    </submittedName>
</protein>
<gene>
    <name evidence="3" type="ORF">EQG79_14585</name>
</gene>
<dbReference type="Proteomes" id="UP000290407">
    <property type="component" value="Unassembled WGS sequence"/>
</dbReference>
<reference evidence="3 4" key="1">
    <citation type="submission" date="2019-01" db="EMBL/GenBank/DDBJ databases">
        <title>Spirosoma flava sp. nov., a propanil-degrading bacterium isolated from herbicide-contaminated soil.</title>
        <authorList>
            <person name="Zhang L."/>
            <person name="Jiang J.-D."/>
        </authorList>
    </citation>
    <scope>NUCLEOTIDE SEQUENCE [LARGE SCALE GENOMIC DNA]</scope>
    <source>
        <strain evidence="3 4">TY50</strain>
    </source>
</reference>
<evidence type="ECO:0000256" key="2">
    <source>
        <dbReference type="SAM" id="Phobius"/>
    </source>
</evidence>
<keyword evidence="2" id="KW-0812">Transmembrane</keyword>
<sequence>MEFMPVVMEALKVTPIALFLFFCLYVVWKYVHKKDADLTAERAMTLAIQKEFFEKMMSSNGQISAAYNALANAIQRMNDVNEDNTRLILSRIDDLDPRKAGLRPLNPRKPVAKPTEPAQA</sequence>
<keyword evidence="4" id="KW-1185">Reference proteome</keyword>
<feature type="transmembrane region" description="Helical" evidence="2">
    <location>
        <begin position="6"/>
        <end position="28"/>
    </location>
</feature>
<keyword evidence="2" id="KW-0472">Membrane</keyword>
<accession>A0A4Q2UJY4</accession>
<proteinExistence type="predicted"/>
<evidence type="ECO:0000313" key="4">
    <source>
        <dbReference type="Proteomes" id="UP000290407"/>
    </source>
</evidence>
<name>A0A4Q2UJY4_9BACT</name>
<comment type="caution">
    <text evidence="3">The sequence shown here is derived from an EMBL/GenBank/DDBJ whole genome shotgun (WGS) entry which is preliminary data.</text>
</comment>
<dbReference type="EMBL" id="SBLB01000003">
    <property type="protein sequence ID" value="RYC69817.1"/>
    <property type="molecule type" value="Genomic_DNA"/>
</dbReference>
<organism evidence="3 4">
    <name type="scientific">Spirosoma sordidisoli</name>
    <dbReference type="NCBI Taxonomy" id="2502893"/>
    <lineage>
        <taxon>Bacteria</taxon>
        <taxon>Pseudomonadati</taxon>
        <taxon>Bacteroidota</taxon>
        <taxon>Cytophagia</taxon>
        <taxon>Cytophagales</taxon>
        <taxon>Cytophagaceae</taxon>
        <taxon>Spirosoma</taxon>
    </lineage>
</organism>
<keyword evidence="2" id="KW-1133">Transmembrane helix</keyword>
<evidence type="ECO:0000256" key="1">
    <source>
        <dbReference type="SAM" id="MobiDB-lite"/>
    </source>
</evidence>
<dbReference type="RefSeq" id="WP_129602158.1">
    <property type="nucleotide sequence ID" value="NZ_SBLB01000003.1"/>
</dbReference>
<evidence type="ECO:0000313" key="3">
    <source>
        <dbReference type="EMBL" id="RYC69817.1"/>
    </source>
</evidence>
<feature type="region of interest" description="Disordered" evidence="1">
    <location>
        <begin position="97"/>
        <end position="120"/>
    </location>
</feature>
<dbReference type="AlphaFoldDB" id="A0A4Q2UJY4"/>